<reference evidence="1" key="1">
    <citation type="submission" date="2022-07" db="EMBL/GenBank/DDBJ databases">
        <title>Phylogenomic reconstructions and comparative analyses of Kickxellomycotina fungi.</title>
        <authorList>
            <person name="Reynolds N.K."/>
            <person name="Stajich J.E."/>
            <person name="Barry K."/>
            <person name="Grigoriev I.V."/>
            <person name="Crous P."/>
            <person name="Smith M.E."/>
        </authorList>
    </citation>
    <scope>NUCLEOTIDE SEQUENCE</scope>
    <source>
        <strain evidence="1">NRRL 1565</strain>
    </source>
</reference>
<evidence type="ECO:0000313" key="2">
    <source>
        <dbReference type="Proteomes" id="UP001140094"/>
    </source>
</evidence>
<protein>
    <submittedName>
        <fullName evidence="1">Uncharacterized protein</fullName>
    </submittedName>
</protein>
<dbReference type="EMBL" id="JANBUO010001096">
    <property type="protein sequence ID" value="KAJ2799870.1"/>
    <property type="molecule type" value="Genomic_DNA"/>
</dbReference>
<comment type="caution">
    <text evidence="1">The sequence shown here is derived from an EMBL/GenBank/DDBJ whole genome shotgun (WGS) entry which is preliminary data.</text>
</comment>
<name>A0A9W8LRW5_9FUNG</name>
<gene>
    <name evidence="1" type="ORF">H4R20_004267</name>
</gene>
<accession>A0A9W8LRW5</accession>
<proteinExistence type="predicted"/>
<keyword evidence="2" id="KW-1185">Reference proteome</keyword>
<evidence type="ECO:0000313" key="1">
    <source>
        <dbReference type="EMBL" id="KAJ2799870.1"/>
    </source>
</evidence>
<dbReference type="AlphaFoldDB" id="A0A9W8LRW5"/>
<organism evidence="1 2">
    <name type="scientific">Coemansia guatemalensis</name>
    <dbReference type="NCBI Taxonomy" id="2761395"/>
    <lineage>
        <taxon>Eukaryota</taxon>
        <taxon>Fungi</taxon>
        <taxon>Fungi incertae sedis</taxon>
        <taxon>Zoopagomycota</taxon>
        <taxon>Kickxellomycotina</taxon>
        <taxon>Kickxellomycetes</taxon>
        <taxon>Kickxellales</taxon>
        <taxon>Kickxellaceae</taxon>
        <taxon>Coemansia</taxon>
    </lineage>
</organism>
<dbReference type="Proteomes" id="UP001140094">
    <property type="component" value="Unassembled WGS sequence"/>
</dbReference>
<sequence length="291" mass="33119">METEHHADQRWKKMMDLLSKTHRQGILESLVPELMVRLMDGRSDTVPLTITSCPLGKLTATFSIGKDTDNTNSITYAQAIESYMGTNRLDYDCKVMDYLFQAVGVPMEMMLCTHMHHNPDHHLELYNLLEVLARVEQEHNCYCAAVTSEQVTQDHIDKVPEPNRALMHGHSAPEPPTKLAVTVPQPCPLQQFEDHRGRQQHSQGWRQNLGCTQQLQGNFTLCSHQTAPADGDDAEPRSAPKEHYTKDMVLAEEVVNHQTKTPDAPYDDSEAWMEYNANAIKFEHEDDYLGH</sequence>